<evidence type="ECO:0000313" key="1">
    <source>
        <dbReference type="EMBL" id="OLR94504.1"/>
    </source>
</evidence>
<accession>A0A1Q9LR80</accession>
<proteinExistence type="predicted"/>
<comment type="caution">
    <text evidence="1">The sequence shown here is derived from an EMBL/GenBank/DDBJ whole genome shotgun (WGS) entry which is preliminary data.</text>
</comment>
<name>A0A1Q9LR80_9PSEU</name>
<dbReference type="SUPFAM" id="SSF51735">
    <property type="entry name" value="NAD(P)-binding Rossmann-fold domains"/>
    <property type="match status" value="1"/>
</dbReference>
<organism evidence="1 2">
    <name type="scientific">Actinokineospora bangkokensis</name>
    <dbReference type="NCBI Taxonomy" id="1193682"/>
    <lineage>
        <taxon>Bacteria</taxon>
        <taxon>Bacillati</taxon>
        <taxon>Actinomycetota</taxon>
        <taxon>Actinomycetes</taxon>
        <taxon>Pseudonocardiales</taxon>
        <taxon>Pseudonocardiaceae</taxon>
        <taxon>Actinokineospora</taxon>
    </lineage>
</organism>
<protein>
    <recommendedName>
        <fullName evidence="3">Short-chain dehydrogenase</fullName>
    </recommendedName>
</protein>
<evidence type="ECO:0000313" key="2">
    <source>
        <dbReference type="Proteomes" id="UP000186040"/>
    </source>
</evidence>
<dbReference type="AlphaFoldDB" id="A0A1Q9LR80"/>
<dbReference type="InterPro" id="IPR036291">
    <property type="entry name" value="NAD(P)-bd_dom_sf"/>
</dbReference>
<dbReference type="OrthoDB" id="4335506at2"/>
<reference evidence="1 2" key="1">
    <citation type="submission" date="2016-10" db="EMBL/GenBank/DDBJ databases">
        <title>The Draft Genome Sequence of Actinokineospora bangkokensis 44EHWT reveals the biosynthetic pathway of antifungal compounds Thailandins with unusual extender unit butylmalonyl-CoA.</title>
        <authorList>
            <person name="Greule A."/>
            <person name="Intra B."/>
            <person name="Flemming S."/>
            <person name="Rommel M.G."/>
            <person name="Panbangred W."/>
            <person name="Bechthold A."/>
        </authorList>
    </citation>
    <scope>NUCLEOTIDE SEQUENCE [LARGE SCALE GENOMIC DNA]</scope>
    <source>
        <strain evidence="1 2">44EHW</strain>
    </source>
</reference>
<dbReference type="STRING" id="1193682.BJP25_12220"/>
<dbReference type="RefSeq" id="WP_075973883.1">
    <property type="nucleotide sequence ID" value="NZ_MKQR01000007.1"/>
</dbReference>
<sequence>MRALVIGGTGLLSGTAAALAGDGWQVVLPSRRPDPATTGDLDVRWVPANWSAPDPDLPRRITAALGGPADLLVVWAHDGLHGAMAETVSPLLADGAPVVEVHRGTSLHVEDLPGHPTHQVLLGVLGYAGRTRWLTDAETTEAILATVESATSGRLPGIHQIGLPHLLAS</sequence>
<dbReference type="EMBL" id="MKQR01000007">
    <property type="protein sequence ID" value="OLR94504.1"/>
    <property type="molecule type" value="Genomic_DNA"/>
</dbReference>
<evidence type="ECO:0008006" key="3">
    <source>
        <dbReference type="Google" id="ProtNLM"/>
    </source>
</evidence>
<keyword evidence="2" id="KW-1185">Reference proteome</keyword>
<gene>
    <name evidence="1" type="ORF">BJP25_12220</name>
</gene>
<dbReference type="Proteomes" id="UP000186040">
    <property type="component" value="Unassembled WGS sequence"/>
</dbReference>